<dbReference type="InterPro" id="IPR036388">
    <property type="entry name" value="WH-like_DNA-bd_sf"/>
</dbReference>
<dbReference type="PROSITE" id="PS50043">
    <property type="entry name" value="HTH_LUXR_2"/>
    <property type="match status" value="1"/>
</dbReference>
<dbReference type="CDD" id="cd17537">
    <property type="entry name" value="REC_FixJ"/>
    <property type="match status" value="1"/>
</dbReference>
<dbReference type="Gene3D" id="1.10.10.10">
    <property type="entry name" value="Winged helix-like DNA-binding domain superfamily/Winged helix DNA-binding domain"/>
    <property type="match status" value="1"/>
</dbReference>
<dbReference type="InterPro" id="IPR001789">
    <property type="entry name" value="Sig_transdc_resp-reg_receiver"/>
</dbReference>
<feature type="modified residue" description="4-aspartylphosphate" evidence="4">
    <location>
        <position position="84"/>
    </location>
</feature>
<keyword evidence="4" id="KW-0597">Phosphoprotein</keyword>
<dbReference type="Proteomes" id="UP001056937">
    <property type="component" value="Chromosome 1"/>
</dbReference>
<dbReference type="EMBL" id="CP084930">
    <property type="protein sequence ID" value="USI72839.1"/>
    <property type="molecule type" value="Genomic_DNA"/>
</dbReference>
<reference evidence="7" key="1">
    <citation type="journal article" date="2022" name="Toxins">
        <title>Genomic Analysis of Sphingopyxis sp. USTB-05 for Biodegrading Cyanobacterial Hepatotoxins.</title>
        <authorList>
            <person name="Liu C."/>
            <person name="Xu Q."/>
            <person name="Zhao Z."/>
            <person name="Zhang H."/>
            <person name="Liu X."/>
            <person name="Yin C."/>
            <person name="Liu Y."/>
            <person name="Yan H."/>
        </authorList>
    </citation>
    <scope>NUCLEOTIDE SEQUENCE</scope>
    <source>
        <strain evidence="7">NBD5</strain>
    </source>
</reference>
<evidence type="ECO:0000259" key="6">
    <source>
        <dbReference type="PROSITE" id="PS50110"/>
    </source>
</evidence>
<evidence type="ECO:0000256" key="4">
    <source>
        <dbReference type="PROSITE-ProRule" id="PRU00169"/>
    </source>
</evidence>
<keyword evidence="8" id="KW-1185">Reference proteome</keyword>
<dbReference type="PROSITE" id="PS00622">
    <property type="entry name" value="HTH_LUXR_1"/>
    <property type="match status" value="1"/>
</dbReference>
<evidence type="ECO:0000256" key="2">
    <source>
        <dbReference type="ARBA" id="ARBA00023125"/>
    </source>
</evidence>
<evidence type="ECO:0000313" key="7">
    <source>
        <dbReference type="EMBL" id="USI72839.1"/>
    </source>
</evidence>
<feature type="domain" description="HTH luxR-type" evidence="5">
    <location>
        <begin position="165"/>
        <end position="230"/>
    </location>
</feature>
<feature type="domain" description="Response regulatory" evidence="6">
    <location>
        <begin position="35"/>
        <end position="149"/>
    </location>
</feature>
<gene>
    <name evidence="7" type="ORF">LHA26_16475</name>
</gene>
<dbReference type="PROSITE" id="PS50110">
    <property type="entry name" value="RESPONSE_REGULATORY"/>
    <property type="match status" value="1"/>
</dbReference>
<keyword evidence="3" id="KW-0804">Transcription</keyword>
<dbReference type="CDD" id="cd06170">
    <property type="entry name" value="LuxR_C_like"/>
    <property type="match status" value="1"/>
</dbReference>
<sequence length="231" mass="25002">MTTSWTSQAIEDCMDGTRFARSAPEDEASATSAPLVIIVDDDPLVRSALDSLFRSVGFATRTHANAREALEVEADGRLACVVTDVRMPEVGGFEFQSALTARGSILPVVFMTGHGDIPMSVRAMKAGAVDFLSKPFRDQDMLDAVNAAMERAREDRASSRDAADAQARYDALTPREREVMAGVVRGLLNKQIAGELGIAEITVKLHRSSLMRKLGVRRVPDLVRLADQLGG</sequence>
<accession>A0ABY4X7D4</accession>
<evidence type="ECO:0000313" key="8">
    <source>
        <dbReference type="Proteomes" id="UP001056937"/>
    </source>
</evidence>
<dbReference type="Gene3D" id="3.40.50.2300">
    <property type="match status" value="1"/>
</dbReference>
<evidence type="ECO:0000256" key="1">
    <source>
        <dbReference type="ARBA" id="ARBA00023015"/>
    </source>
</evidence>
<dbReference type="PRINTS" id="PR00038">
    <property type="entry name" value="HTHLUXR"/>
</dbReference>
<dbReference type="SMART" id="SM00421">
    <property type="entry name" value="HTH_LUXR"/>
    <property type="match status" value="1"/>
</dbReference>
<evidence type="ECO:0000259" key="5">
    <source>
        <dbReference type="PROSITE" id="PS50043"/>
    </source>
</evidence>
<dbReference type="InterPro" id="IPR000792">
    <property type="entry name" value="Tscrpt_reg_LuxR_C"/>
</dbReference>
<dbReference type="Pfam" id="PF00072">
    <property type="entry name" value="Response_reg"/>
    <property type="match status" value="1"/>
</dbReference>
<dbReference type="InterPro" id="IPR011006">
    <property type="entry name" value="CheY-like_superfamily"/>
</dbReference>
<organism evidence="7 8">
    <name type="scientific">Sphingomonas morindae</name>
    <dbReference type="NCBI Taxonomy" id="1541170"/>
    <lineage>
        <taxon>Bacteria</taxon>
        <taxon>Pseudomonadati</taxon>
        <taxon>Pseudomonadota</taxon>
        <taxon>Alphaproteobacteria</taxon>
        <taxon>Sphingomonadales</taxon>
        <taxon>Sphingomonadaceae</taxon>
        <taxon>Sphingomonas</taxon>
    </lineage>
</organism>
<dbReference type="PANTHER" id="PTHR44688:SF16">
    <property type="entry name" value="DNA-BINDING TRANSCRIPTIONAL ACTIVATOR DEVR_DOSR"/>
    <property type="match status" value="1"/>
</dbReference>
<name>A0ABY4X7D4_9SPHN</name>
<dbReference type="Pfam" id="PF00196">
    <property type="entry name" value="GerE"/>
    <property type="match status" value="1"/>
</dbReference>
<dbReference type="RefSeq" id="WP_252166649.1">
    <property type="nucleotide sequence ID" value="NZ_CP084930.1"/>
</dbReference>
<dbReference type="PANTHER" id="PTHR44688">
    <property type="entry name" value="DNA-BINDING TRANSCRIPTIONAL ACTIVATOR DEVR_DOSR"/>
    <property type="match status" value="1"/>
</dbReference>
<dbReference type="SUPFAM" id="SSF52172">
    <property type="entry name" value="CheY-like"/>
    <property type="match status" value="1"/>
</dbReference>
<keyword evidence="1" id="KW-0805">Transcription regulation</keyword>
<protein>
    <submittedName>
        <fullName evidence="7">Response regulator</fullName>
    </submittedName>
</protein>
<evidence type="ECO:0000256" key="3">
    <source>
        <dbReference type="ARBA" id="ARBA00023163"/>
    </source>
</evidence>
<dbReference type="SMART" id="SM00448">
    <property type="entry name" value="REC"/>
    <property type="match status" value="1"/>
</dbReference>
<proteinExistence type="predicted"/>
<keyword evidence="2" id="KW-0238">DNA-binding</keyword>